<comment type="caution">
    <text evidence="2">The sequence shown here is derived from an EMBL/GenBank/DDBJ whole genome shotgun (WGS) entry which is preliminary data.</text>
</comment>
<accession>A0ABR3PEF9</accession>
<evidence type="ECO:0000256" key="1">
    <source>
        <dbReference type="SAM" id="MobiDB-lite"/>
    </source>
</evidence>
<dbReference type="RefSeq" id="XP_069200808.1">
    <property type="nucleotide sequence ID" value="XM_069342995.1"/>
</dbReference>
<proteinExistence type="predicted"/>
<evidence type="ECO:0000313" key="3">
    <source>
        <dbReference type="Proteomes" id="UP001562354"/>
    </source>
</evidence>
<gene>
    <name evidence="2" type="ORF">AAFC00_003515</name>
</gene>
<organism evidence="2 3">
    <name type="scientific">Neodothiora populina</name>
    <dbReference type="NCBI Taxonomy" id="2781224"/>
    <lineage>
        <taxon>Eukaryota</taxon>
        <taxon>Fungi</taxon>
        <taxon>Dikarya</taxon>
        <taxon>Ascomycota</taxon>
        <taxon>Pezizomycotina</taxon>
        <taxon>Dothideomycetes</taxon>
        <taxon>Dothideomycetidae</taxon>
        <taxon>Dothideales</taxon>
        <taxon>Dothioraceae</taxon>
        <taxon>Neodothiora</taxon>
    </lineage>
</organism>
<feature type="region of interest" description="Disordered" evidence="1">
    <location>
        <begin position="146"/>
        <end position="210"/>
    </location>
</feature>
<name>A0ABR3PEF9_9PEZI</name>
<feature type="region of interest" description="Disordered" evidence="1">
    <location>
        <begin position="1"/>
        <end position="21"/>
    </location>
</feature>
<sequence>MFGSYGIATASRHPSSLPCHEEDYPGPTLTCHSSLRETRTGPSQRPSISQLALRFSEHSLHHLATPIARSEPSQIDLVDDIFSCAPRQQRRYVGSSAPSGRRVSRQQGVRLLCDPSHLRSIQEMVEKMIRSEDQCSVSSSSTLASSEDVTCDTRHDEGYSSLEENTILSKQNPSSSTCKRSSSSPKTAANVSKSMRLRNNRPHRGLTRVA</sequence>
<feature type="compositionally biased region" description="Polar residues" evidence="1">
    <location>
        <begin position="162"/>
        <end position="172"/>
    </location>
</feature>
<dbReference type="GeneID" id="95977216"/>
<protein>
    <submittedName>
        <fullName evidence="2">Uncharacterized protein</fullName>
    </submittedName>
</protein>
<evidence type="ECO:0000313" key="2">
    <source>
        <dbReference type="EMBL" id="KAL1304533.1"/>
    </source>
</evidence>
<dbReference type="Proteomes" id="UP001562354">
    <property type="component" value="Unassembled WGS sequence"/>
</dbReference>
<dbReference type="EMBL" id="JBFMKM010000008">
    <property type="protein sequence ID" value="KAL1304533.1"/>
    <property type="molecule type" value="Genomic_DNA"/>
</dbReference>
<feature type="compositionally biased region" description="Low complexity" evidence="1">
    <location>
        <begin position="173"/>
        <end position="187"/>
    </location>
</feature>
<keyword evidence="3" id="KW-1185">Reference proteome</keyword>
<feature type="compositionally biased region" description="Basic residues" evidence="1">
    <location>
        <begin position="195"/>
        <end position="210"/>
    </location>
</feature>
<reference evidence="2 3" key="1">
    <citation type="submission" date="2024-07" db="EMBL/GenBank/DDBJ databases">
        <title>Draft sequence of the Neodothiora populina.</title>
        <authorList>
            <person name="Drown D.D."/>
            <person name="Schuette U.S."/>
            <person name="Buechlein A.B."/>
            <person name="Rusch D.R."/>
            <person name="Winton L.W."/>
            <person name="Adams G.A."/>
        </authorList>
    </citation>
    <scope>NUCLEOTIDE SEQUENCE [LARGE SCALE GENOMIC DNA]</scope>
    <source>
        <strain evidence="2 3">CPC 39397</strain>
    </source>
</reference>